<evidence type="ECO:0000313" key="2">
    <source>
        <dbReference type="Proteomes" id="UP000199074"/>
    </source>
</evidence>
<dbReference type="EMBL" id="FPCK01000001">
    <property type="protein sequence ID" value="SFV31690.1"/>
    <property type="molecule type" value="Genomic_DNA"/>
</dbReference>
<dbReference type="Proteomes" id="UP000199074">
    <property type="component" value="Unassembled WGS sequence"/>
</dbReference>
<dbReference type="InterPro" id="IPR036170">
    <property type="entry name" value="YezG-like_sf"/>
</dbReference>
<proteinExistence type="predicted"/>
<dbReference type="OrthoDB" id="7949389at2"/>
<name>A0A1I7NAK1_9HYPH</name>
<organism evidence="1 2">
    <name type="scientific">Devosia crocina</name>
    <dbReference type="NCBI Taxonomy" id="429728"/>
    <lineage>
        <taxon>Bacteria</taxon>
        <taxon>Pseudomonadati</taxon>
        <taxon>Pseudomonadota</taxon>
        <taxon>Alphaproteobacteria</taxon>
        <taxon>Hyphomicrobiales</taxon>
        <taxon>Devosiaceae</taxon>
        <taxon>Devosia</taxon>
    </lineage>
</organism>
<evidence type="ECO:0000313" key="1">
    <source>
        <dbReference type="EMBL" id="SFV31690.1"/>
    </source>
</evidence>
<dbReference type="RefSeq" id="WP_139232521.1">
    <property type="nucleotide sequence ID" value="NZ_FPCK01000001.1"/>
</dbReference>
<keyword evidence="2" id="KW-1185">Reference proteome</keyword>
<accession>A0A1I7NAK1</accession>
<gene>
    <name evidence="1" type="ORF">SAMN05216456_1426</name>
</gene>
<reference evidence="1 2" key="1">
    <citation type="submission" date="2016-10" db="EMBL/GenBank/DDBJ databases">
        <authorList>
            <person name="de Groot N.N."/>
        </authorList>
    </citation>
    <scope>NUCLEOTIDE SEQUENCE [LARGE SCALE GENOMIC DNA]</scope>
    <source>
        <strain evidence="1 2">IPL20</strain>
    </source>
</reference>
<protein>
    <submittedName>
        <fullName evidence="1">Uncharacterized protein</fullName>
    </submittedName>
</protein>
<sequence>MFKQLFSGFKRNEPVPDRVALQEAIVKSVAGDITDLPDGEWEGREWVYLAVNHEVLVEEGRRSSSQTSVLAHLPDGELEGLSFRLSPQSKEAILALRDAMADEVQGPWTILDLTVERSGKYDFKFSYDPPPRLNGNLLHSPLTGLLDRYLRQRAERPLP</sequence>
<dbReference type="AlphaFoldDB" id="A0A1I7NAK1"/>
<dbReference type="SUPFAM" id="SSF160424">
    <property type="entry name" value="BH3703-like"/>
    <property type="match status" value="1"/>
</dbReference>